<accession>A0A839V2T9</accession>
<sequence length="51" mass="5367">MLAVTLALTLIVVVIAAIAVVSALRARLGDGRPHVTVVQEDADGVMEVKRE</sequence>
<dbReference type="Proteomes" id="UP000557688">
    <property type="component" value="Unassembled WGS sequence"/>
</dbReference>
<evidence type="ECO:0000313" key="4">
    <source>
        <dbReference type="Proteomes" id="UP000565205"/>
    </source>
</evidence>
<dbReference type="AlphaFoldDB" id="A0A839V2T9"/>
<name>A0A839V2T9_9PROT</name>
<gene>
    <name evidence="1" type="ORF">FHR90_001643</name>
    <name evidence="2" type="ORF">HUK83_02160</name>
</gene>
<dbReference type="EMBL" id="JABXXQ010000015">
    <property type="protein sequence ID" value="NVN29148.1"/>
    <property type="molecule type" value="Genomic_DNA"/>
</dbReference>
<dbReference type="RefSeq" id="WP_176621874.1">
    <property type="nucleotide sequence ID" value="NZ_JABXXQ010000015.1"/>
</dbReference>
<dbReference type="EMBL" id="JACHXV010000005">
    <property type="protein sequence ID" value="MBB3173811.1"/>
    <property type="molecule type" value="Genomic_DNA"/>
</dbReference>
<reference evidence="1 3" key="2">
    <citation type="submission" date="2020-08" db="EMBL/GenBank/DDBJ databases">
        <title>Genomic Encyclopedia of Type Strains, Phase III (KMG-III): the genomes of soil and plant-associated and newly described type strains.</title>
        <authorList>
            <person name="Whitman W."/>
        </authorList>
    </citation>
    <scope>NUCLEOTIDE SEQUENCE [LARGE SCALE GENOMIC DNA]</scope>
    <source>
        <strain evidence="1 3">CECT 8088</strain>
    </source>
</reference>
<dbReference type="Proteomes" id="UP000565205">
    <property type="component" value="Unassembled WGS sequence"/>
</dbReference>
<evidence type="ECO:0000313" key="2">
    <source>
        <dbReference type="EMBL" id="NVN29148.1"/>
    </source>
</evidence>
<proteinExistence type="predicted"/>
<organism evidence="1 3">
    <name type="scientific">Endobacter medicaginis</name>
    <dbReference type="NCBI Taxonomy" id="1181271"/>
    <lineage>
        <taxon>Bacteria</taxon>
        <taxon>Pseudomonadati</taxon>
        <taxon>Pseudomonadota</taxon>
        <taxon>Alphaproteobacteria</taxon>
        <taxon>Acetobacterales</taxon>
        <taxon>Acetobacteraceae</taxon>
        <taxon>Endobacter</taxon>
    </lineage>
</organism>
<evidence type="ECO:0000313" key="1">
    <source>
        <dbReference type="EMBL" id="MBB3173811.1"/>
    </source>
</evidence>
<protein>
    <submittedName>
        <fullName evidence="1">ABC-type transporter Mla subunit MlaD</fullName>
    </submittedName>
</protein>
<keyword evidence="3" id="KW-1185">Reference proteome</keyword>
<evidence type="ECO:0000313" key="3">
    <source>
        <dbReference type="Proteomes" id="UP000557688"/>
    </source>
</evidence>
<comment type="caution">
    <text evidence="1">The sequence shown here is derived from an EMBL/GenBank/DDBJ whole genome shotgun (WGS) entry which is preliminary data.</text>
</comment>
<reference evidence="2 4" key="1">
    <citation type="submission" date="2020-06" db="EMBL/GenBank/DDBJ databases">
        <title>Description of novel acetic acid bacteria.</title>
        <authorList>
            <person name="Sombolestani A."/>
        </authorList>
    </citation>
    <scope>NUCLEOTIDE SEQUENCE [LARGE SCALE GENOMIC DNA]</scope>
    <source>
        <strain evidence="2 4">LMG 26838</strain>
    </source>
</reference>